<name>A0A1M4VQN4_MARH1</name>
<dbReference type="Gene3D" id="3.10.530.10">
    <property type="entry name" value="CPE0013-like"/>
    <property type="match status" value="1"/>
</dbReference>
<dbReference type="RefSeq" id="WP_143148330.1">
    <property type="nucleotide sequence ID" value="NZ_FQUI01000012.1"/>
</dbReference>
<dbReference type="CDD" id="cd00368">
    <property type="entry name" value="Molybdopterin-Binding"/>
    <property type="match status" value="1"/>
</dbReference>
<reference evidence="1" key="1">
    <citation type="submission" date="2016-11" db="EMBL/GenBank/DDBJ databases">
        <authorList>
            <person name="Varghese N."/>
            <person name="Submissions S."/>
        </authorList>
    </citation>
    <scope>NUCLEOTIDE SEQUENCE [LARGE SCALE GENOMIC DNA]</scope>
    <source>
        <strain evidence="1">DSM 16785</strain>
    </source>
</reference>
<dbReference type="EMBL" id="FQUI01000012">
    <property type="protein sequence ID" value="SHE71170.1"/>
    <property type="molecule type" value="Genomic_DNA"/>
</dbReference>
<sequence length="127" mass="14187">MNSSQNLVKELTCVRCPLGCKVKIEYTKELEVLEISGNKCPRGREYAIQEISDPHRILVTSVKVKNGKYLLASVKTSDAIPLRLFDEAMDIIEKLEVEAPVKRGDIVIKNFLGTGADLVVTRSVERL</sequence>
<dbReference type="InterPro" id="IPR012460">
    <property type="entry name" value="DUF1667"/>
</dbReference>
<dbReference type="AlphaFoldDB" id="A0A1M4VQN4"/>
<keyword evidence="2" id="KW-1185">Reference proteome</keyword>
<dbReference type="STRING" id="1122195.SAMN02745164_00985"/>
<proteinExistence type="predicted"/>
<accession>A0A1M4VQN4</accession>
<protein>
    <submittedName>
        <fullName evidence="1">CxxC motif-containing protein</fullName>
    </submittedName>
</protein>
<dbReference type="SUPFAM" id="SSF160148">
    <property type="entry name" value="CPE0013-like"/>
    <property type="match status" value="1"/>
</dbReference>
<dbReference type="InterPro" id="IPR036593">
    <property type="entry name" value="CPE0013-like_sf"/>
</dbReference>
<gene>
    <name evidence="1" type="ORF">SAMN02745164_00985</name>
</gene>
<comment type="caution">
    <text evidence="1">The sequence shown here is derived from an EMBL/GenBank/DDBJ whole genome shotgun (WGS) entry which is preliminary data.</text>
</comment>
<dbReference type="PANTHER" id="PTHR39450">
    <property type="entry name" value="MOLYBDOPTERIN OXIDOREDUCTASE, 4FE-4S CLUSTER-BINDING SUBUNIT"/>
    <property type="match status" value="1"/>
</dbReference>
<organism evidence="1 2">
    <name type="scientific">Marinitoga hydrogenitolerans (strain DSM 16785 / JCM 12826 / AT1271)</name>
    <dbReference type="NCBI Taxonomy" id="1122195"/>
    <lineage>
        <taxon>Bacteria</taxon>
        <taxon>Thermotogati</taxon>
        <taxon>Thermotogota</taxon>
        <taxon>Thermotogae</taxon>
        <taxon>Petrotogales</taxon>
        <taxon>Petrotogaceae</taxon>
        <taxon>Marinitoga</taxon>
    </lineage>
</organism>
<evidence type="ECO:0000313" key="2">
    <source>
        <dbReference type="Proteomes" id="UP000184334"/>
    </source>
</evidence>
<dbReference type="OrthoDB" id="9811531at2"/>
<dbReference type="Proteomes" id="UP000184334">
    <property type="component" value="Unassembled WGS sequence"/>
</dbReference>
<dbReference type="PANTHER" id="PTHR39450:SF1">
    <property type="entry name" value="DUF1667 DOMAIN-CONTAINING PROTEIN"/>
    <property type="match status" value="1"/>
</dbReference>
<evidence type="ECO:0000313" key="1">
    <source>
        <dbReference type="EMBL" id="SHE71170.1"/>
    </source>
</evidence>
<dbReference type="Pfam" id="PF07892">
    <property type="entry name" value="DUF1667"/>
    <property type="match status" value="1"/>
</dbReference>